<sequence length="156" mass="17512">MGYVTQAISGKMSNPVALPTSYSVRAYMMKLTLIAERQGRPPNEYHHPIFLLGNHFGGTSCDSWNLAMSLFFHRRFLHNFYIVSIFGSSFLGLYTSVISFISPLHDKAYAASVPMIADVKQKQSSIFSLRPYQTNPESKPDPFQFDTPSVPLKLVG</sequence>
<evidence type="ECO:0000313" key="3">
    <source>
        <dbReference type="Proteomes" id="UP001151760"/>
    </source>
</evidence>
<accession>A0ABQ5ACW3</accession>
<comment type="caution">
    <text evidence="2">The sequence shown here is derived from an EMBL/GenBank/DDBJ whole genome shotgun (WGS) entry which is preliminary data.</text>
</comment>
<feature type="transmembrane region" description="Helical" evidence="1">
    <location>
        <begin position="80"/>
        <end position="101"/>
    </location>
</feature>
<protein>
    <submittedName>
        <fullName evidence="2">Uncharacterized protein</fullName>
    </submittedName>
</protein>
<proteinExistence type="predicted"/>
<evidence type="ECO:0000256" key="1">
    <source>
        <dbReference type="SAM" id="Phobius"/>
    </source>
</evidence>
<keyword evidence="1" id="KW-1133">Transmembrane helix</keyword>
<reference evidence="2" key="2">
    <citation type="submission" date="2022-01" db="EMBL/GenBank/DDBJ databases">
        <authorList>
            <person name="Yamashiro T."/>
            <person name="Shiraishi A."/>
            <person name="Satake H."/>
            <person name="Nakayama K."/>
        </authorList>
    </citation>
    <scope>NUCLEOTIDE SEQUENCE</scope>
</reference>
<name>A0ABQ5ACW3_9ASTR</name>
<gene>
    <name evidence="2" type="ORF">Tco_0821053</name>
</gene>
<dbReference type="EMBL" id="BQNB010012153">
    <property type="protein sequence ID" value="GJS99883.1"/>
    <property type="molecule type" value="Genomic_DNA"/>
</dbReference>
<dbReference type="Proteomes" id="UP001151760">
    <property type="component" value="Unassembled WGS sequence"/>
</dbReference>
<organism evidence="2 3">
    <name type="scientific">Tanacetum coccineum</name>
    <dbReference type="NCBI Taxonomy" id="301880"/>
    <lineage>
        <taxon>Eukaryota</taxon>
        <taxon>Viridiplantae</taxon>
        <taxon>Streptophyta</taxon>
        <taxon>Embryophyta</taxon>
        <taxon>Tracheophyta</taxon>
        <taxon>Spermatophyta</taxon>
        <taxon>Magnoliopsida</taxon>
        <taxon>eudicotyledons</taxon>
        <taxon>Gunneridae</taxon>
        <taxon>Pentapetalae</taxon>
        <taxon>asterids</taxon>
        <taxon>campanulids</taxon>
        <taxon>Asterales</taxon>
        <taxon>Asteraceae</taxon>
        <taxon>Asteroideae</taxon>
        <taxon>Anthemideae</taxon>
        <taxon>Anthemidinae</taxon>
        <taxon>Tanacetum</taxon>
    </lineage>
</organism>
<evidence type="ECO:0000313" key="2">
    <source>
        <dbReference type="EMBL" id="GJS99883.1"/>
    </source>
</evidence>
<reference evidence="2" key="1">
    <citation type="journal article" date="2022" name="Int. J. Mol. Sci.">
        <title>Draft Genome of Tanacetum Coccineum: Genomic Comparison of Closely Related Tanacetum-Family Plants.</title>
        <authorList>
            <person name="Yamashiro T."/>
            <person name="Shiraishi A."/>
            <person name="Nakayama K."/>
            <person name="Satake H."/>
        </authorList>
    </citation>
    <scope>NUCLEOTIDE SEQUENCE</scope>
</reference>
<keyword evidence="1" id="KW-0812">Transmembrane</keyword>
<keyword evidence="3" id="KW-1185">Reference proteome</keyword>
<keyword evidence="1" id="KW-0472">Membrane</keyword>